<evidence type="ECO:0000313" key="13">
    <source>
        <dbReference type="Proteomes" id="UP001595640"/>
    </source>
</evidence>
<dbReference type="InterPro" id="IPR045863">
    <property type="entry name" value="CorA_TM1_TM2"/>
</dbReference>
<dbReference type="Pfam" id="PF01544">
    <property type="entry name" value="CorA"/>
    <property type="match status" value="1"/>
</dbReference>
<feature type="transmembrane region" description="Helical" evidence="11">
    <location>
        <begin position="282"/>
        <end position="304"/>
    </location>
</feature>
<dbReference type="CDD" id="cd12833">
    <property type="entry name" value="ZntB-like_1"/>
    <property type="match status" value="1"/>
</dbReference>
<keyword evidence="4" id="KW-1003">Cell membrane</keyword>
<keyword evidence="9" id="KW-0406">Ion transport</keyword>
<dbReference type="Gene3D" id="3.30.460.20">
    <property type="entry name" value="CorA soluble domain-like"/>
    <property type="match status" value="1"/>
</dbReference>
<evidence type="ECO:0000256" key="7">
    <source>
        <dbReference type="ARBA" id="ARBA00022833"/>
    </source>
</evidence>
<evidence type="ECO:0000256" key="9">
    <source>
        <dbReference type="ARBA" id="ARBA00023065"/>
    </source>
</evidence>
<evidence type="ECO:0000256" key="2">
    <source>
        <dbReference type="ARBA" id="ARBA00009765"/>
    </source>
</evidence>
<dbReference type="EMBL" id="JBHRUH010000016">
    <property type="protein sequence ID" value="MFC3292639.1"/>
    <property type="molecule type" value="Genomic_DNA"/>
</dbReference>
<name>A0ABV7M1L3_9GAMM</name>
<dbReference type="InterPro" id="IPR002523">
    <property type="entry name" value="MgTranspt_CorA/ZnTranspt_ZntB"/>
</dbReference>
<keyword evidence="3" id="KW-0813">Transport</keyword>
<gene>
    <name evidence="12" type="ORF">ACFOEI_11235</name>
</gene>
<keyword evidence="7" id="KW-0862">Zinc</keyword>
<evidence type="ECO:0000256" key="1">
    <source>
        <dbReference type="ARBA" id="ARBA00004651"/>
    </source>
</evidence>
<proteinExistence type="inferred from homology"/>
<comment type="similarity">
    <text evidence="2">Belongs to the CorA metal ion transporter (MIT) (TC 1.A.35) family.</text>
</comment>
<comment type="caution">
    <text evidence="12">The sequence shown here is derived from an EMBL/GenBank/DDBJ whole genome shotgun (WGS) entry which is preliminary data.</text>
</comment>
<keyword evidence="5" id="KW-0997">Cell inner membrane</keyword>
<keyword evidence="8 11" id="KW-1133">Transmembrane helix</keyword>
<organism evidence="12 13">
    <name type="scientific">Modicisalibacter luteus</name>
    <dbReference type="NCBI Taxonomy" id="453962"/>
    <lineage>
        <taxon>Bacteria</taxon>
        <taxon>Pseudomonadati</taxon>
        <taxon>Pseudomonadota</taxon>
        <taxon>Gammaproteobacteria</taxon>
        <taxon>Oceanospirillales</taxon>
        <taxon>Halomonadaceae</taxon>
        <taxon>Modicisalibacter</taxon>
    </lineage>
</organism>
<dbReference type="InterPro" id="IPR045861">
    <property type="entry name" value="CorA_cytoplasmic_dom"/>
</dbReference>
<evidence type="ECO:0000313" key="12">
    <source>
        <dbReference type="EMBL" id="MFC3292639.1"/>
    </source>
</evidence>
<dbReference type="PANTHER" id="PTHR46494:SF3">
    <property type="entry name" value="ZINC TRANSPORT PROTEIN ZNTB"/>
    <property type="match status" value="1"/>
</dbReference>
<dbReference type="Proteomes" id="UP001595640">
    <property type="component" value="Unassembled WGS sequence"/>
</dbReference>
<keyword evidence="10 11" id="KW-0472">Membrane</keyword>
<reference evidence="13" key="1">
    <citation type="journal article" date="2019" name="Int. J. Syst. Evol. Microbiol.">
        <title>The Global Catalogue of Microorganisms (GCM) 10K type strain sequencing project: providing services to taxonomists for standard genome sequencing and annotation.</title>
        <authorList>
            <consortium name="The Broad Institute Genomics Platform"/>
            <consortium name="The Broad Institute Genome Sequencing Center for Infectious Disease"/>
            <person name="Wu L."/>
            <person name="Ma J."/>
        </authorList>
    </citation>
    <scope>NUCLEOTIDE SEQUENCE [LARGE SCALE GENOMIC DNA]</scope>
    <source>
        <strain evidence="13">KCTC 12847</strain>
    </source>
</reference>
<feature type="transmembrane region" description="Helical" evidence="11">
    <location>
        <begin position="316"/>
        <end position="336"/>
    </location>
</feature>
<dbReference type="SUPFAM" id="SSF143865">
    <property type="entry name" value="CorA soluble domain-like"/>
    <property type="match status" value="1"/>
</dbReference>
<evidence type="ECO:0000256" key="8">
    <source>
        <dbReference type="ARBA" id="ARBA00022989"/>
    </source>
</evidence>
<comment type="subcellular location">
    <subcellularLocation>
        <location evidence="1">Cell membrane</location>
        <topology evidence="1">Multi-pass membrane protein</topology>
    </subcellularLocation>
</comment>
<dbReference type="PANTHER" id="PTHR46494">
    <property type="entry name" value="CORA FAMILY METAL ION TRANSPORTER (EUROFUNG)"/>
    <property type="match status" value="1"/>
</dbReference>
<keyword evidence="13" id="KW-1185">Reference proteome</keyword>
<dbReference type="Gene3D" id="1.20.58.340">
    <property type="entry name" value="Magnesium transport protein CorA, transmembrane region"/>
    <property type="match status" value="2"/>
</dbReference>
<sequence>MATPSSTVPATPTTAPPAQAQNGAFVVAYRLDGKGGGQALDTAQLHQAWNHDEAPLWLHLDFRHDDVMEYLHSLAGLDEAVIEALIEEDTRPRVARFGRGVVTTLRGINFNPGAAPEDLISLRVWVTPKRLITLRRRSLHAVSVVRERIDSGQGALSVPDLLAWMVETLVDQVGDVTHQLEERMAELEDAQLADDGNFDADDLTRLRRPLITLRRFMGPQRDCLAQLAQGPMWLDEETKVSIRESANQLSRYVEDFNAMQERALILQEQLWSEHNEQLNQRMYMLAIVTTVFLPLSFLTGLLGINVGGIPGAESPYGFVIFFGITMLVGVLVLGLLKRKRWW</sequence>
<evidence type="ECO:0000256" key="6">
    <source>
        <dbReference type="ARBA" id="ARBA00022692"/>
    </source>
</evidence>
<evidence type="ECO:0000256" key="3">
    <source>
        <dbReference type="ARBA" id="ARBA00022448"/>
    </source>
</evidence>
<dbReference type="SUPFAM" id="SSF144083">
    <property type="entry name" value="Magnesium transport protein CorA, transmembrane region"/>
    <property type="match status" value="1"/>
</dbReference>
<evidence type="ECO:0000256" key="11">
    <source>
        <dbReference type="SAM" id="Phobius"/>
    </source>
</evidence>
<accession>A0ABV7M1L3</accession>
<evidence type="ECO:0000256" key="5">
    <source>
        <dbReference type="ARBA" id="ARBA00022519"/>
    </source>
</evidence>
<evidence type="ECO:0000256" key="10">
    <source>
        <dbReference type="ARBA" id="ARBA00023136"/>
    </source>
</evidence>
<protein>
    <submittedName>
        <fullName evidence="12">Zinc transporter ZntB</fullName>
    </submittedName>
</protein>
<dbReference type="RefSeq" id="WP_019020307.1">
    <property type="nucleotide sequence ID" value="NZ_BMXD01000009.1"/>
</dbReference>
<evidence type="ECO:0000256" key="4">
    <source>
        <dbReference type="ARBA" id="ARBA00022475"/>
    </source>
</evidence>
<keyword evidence="6 11" id="KW-0812">Transmembrane</keyword>